<proteinExistence type="predicted"/>
<evidence type="ECO:0000313" key="2">
    <source>
        <dbReference type="Proteomes" id="UP000093928"/>
    </source>
</evidence>
<accession>A0A1A3P0A6</accession>
<protein>
    <submittedName>
        <fullName evidence="1">Antitoxin</fullName>
    </submittedName>
</protein>
<dbReference type="AlphaFoldDB" id="A0A1A3P0A6"/>
<comment type="caution">
    <text evidence="1">The sequence shown here is derived from an EMBL/GenBank/DDBJ whole genome shotgun (WGS) entry which is preliminary data.</text>
</comment>
<dbReference type="EMBL" id="LZLS01000092">
    <property type="protein sequence ID" value="OBK27616.1"/>
    <property type="molecule type" value="Genomic_DNA"/>
</dbReference>
<evidence type="ECO:0000313" key="1">
    <source>
        <dbReference type="EMBL" id="OBK27616.1"/>
    </source>
</evidence>
<gene>
    <name evidence="1" type="ORF">A5634_22375</name>
</gene>
<sequence length="58" mass="6344">MVGRRASARGQRYLDELDAQSLTGQIDSALKRLDATDDAEVAAVAVGHRLLDAMDDEW</sequence>
<name>A0A1A3P0A6_MYCAS</name>
<dbReference type="Proteomes" id="UP000093928">
    <property type="component" value="Unassembled WGS sequence"/>
</dbReference>
<organism evidence="1 2">
    <name type="scientific">Mycobacterium asiaticum</name>
    <dbReference type="NCBI Taxonomy" id="1790"/>
    <lineage>
        <taxon>Bacteria</taxon>
        <taxon>Bacillati</taxon>
        <taxon>Actinomycetota</taxon>
        <taxon>Actinomycetes</taxon>
        <taxon>Mycobacteriales</taxon>
        <taxon>Mycobacteriaceae</taxon>
        <taxon>Mycobacterium</taxon>
    </lineage>
</organism>
<reference evidence="1 2" key="1">
    <citation type="submission" date="2016-06" db="EMBL/GenBank/DDBJ databases">
        <authorList>
            <person name="Kjaerup R.B."/>
            <person name="Dalgaard T.S."/>
            <person name="Juul-Madsen H.R."/>
        </authorList>
    </citation>
    <scope>NUCLEOTIDE SEQUENCE [LARGE SCALE GENOMIC DNA]</scope>
    <source>
        <strain evidence="1 2">1165133.8</strain>
    </source>
</reference>